<sequence length="128" mass="14829">MDNDDCTTKIIELLSDKEAYLKITDRRRKPVSKVEKDLIKLLSNIKETPSEHDPDKSQIHKHLYLHLHSTPLHSTPLMAHQQYSTGYLKSTNLRYHFASLQVALISHHTTSRNTWSKYYPHSSGGIYS</sequence>
<dbReference type="OrthoDB" id="10029313at2759"/>
<dbReference type="Proteomes" id="UP001152795">
    <property type="component" value="Unassembled WGS sequence"/>
</dbReference>
<keyword evidence="2" id="KW-1185">Reference proteome</keyword>
<comment type="caution">
    <text evidence="1">The sequence shown here is derived from an EMBL/GenBank/DDBJ whole genome shotgun (WGS) entry which is preliminary data.</text>
</comment>
<proteinExistence type="predicted"/>
<evidence type="ECO:0000313" key="2">
    <source>
        <dbReference type="Proteomes" id="UP001152795"/>
    </source>
</evidence>
<organism evidence="1 2">
    <name type="scientific">Paramuricea clavata</name>
    <name type="common">Red gorgonian</name>
    <name type="synonym">Violescent sea-whip</name>
    <dbReference type="NCBI Taxonomy" id="317549"/>
    <lineage>
        <taxon>Eukaryota</taxon>
        <taxon>Metazoa</taxon>
        <taxon>Cnidaria</taxon>
        <taxon>Anthozoa</taxon>
        <taxon>Octocorallia</taxon>
        <taxon>Malacalcyonacea</taxon>
        <taxon>Plexauridae</taxon>
        <taxon>Paramuricea</taxon>
    </lineage>
</organism>
<gene>
    <name evidence="1" type="ORF">PACLA_8A012237</name>
</gene>
<dbReference type="AlphaFoldDB" id="A0A7D9LBT8"/>
<name>A0A7D9LBT8_PARCT</name>
<protein>
    <submittedName>
        <fullName evidence="1">Uncharacterized protein</fullName>
    </submittedName>
</protein>
<accession>A0A7D9LBT8</accession>
<evidence type="ECO:0000313" key="1">
    <source>
        <dbReference type="EMBL" id="CAB4029553.1"/>
    </source>
</evidence>
<reference evidence="1" key="1">
    <citation type="submission" date="2020-04" db="EMBL/GenBank/DDBJ databases">
        <authorList>
            <person name="Alioto T."/>
            <person name="Alioto T."/>
            <person name="Gomez Garrido J."/>
        </authorList>
    </citation>
    <scope>NUCLEOTIDE SEQUENCE</scope>
    <source>
        <strain evidence="1">A484AB</strain>
    </source>
</reference>
<dbReference type="EMBL" id="CACRXK020016247">
    <property type="protein sequence ID" value="CAB4029553.1"/>
    <property type="molecule type" value="Genomic_DNA"/>
</dbReference>